<dbReference type="PANTHER" id="PTHR45648">
    <property type="entry name" value="GDSL LIPASE/ACYLHYDROLASE FAMILY PROTEIN (AFU_ORTHOLOGUE AFUA_4G14700)"/>
    <property type="match status" value="1"/>
</dbReference>
<dbReference type="STRING" id="1423351.A0A074RZ88"/>
<proteinExistence type="predicted"/>
<dbReference type="InterPro" id="IPR051058">
    <property type="entry name" value="GDSL_Est/Lipase"/>
</dbReference>
<evidence type="ECO:0000313" key="2">
    <source>
        <dbReference type="EMBL" id="KEP52376.1"/>
    </source>
</evidence>
<dbReference type="Proteomes" id="UP000027456">
    <property type="component" value="Unassembled WGS sequence"/>
</dbReference>
<reference evidence="2 3" key="1">
    <citation type="submission" date="2013-12" db="EMBL/GenBank/DDBJ databases">
        <authorList>
            <person name="Cubeta M."/>
            <person name="Pakala S."/>
            <person name="Fedorova N."/>
            <person name="Thomas E."/>
            <person name="Dean R."/>
            <person name="Jabaji S."/>
            <person name="Neate S."/>
            <person name="Toda T."/>
            <person name="Tavantzis S."/>
            <person name="Vilgalys R."/>
            <person name="Bharathan N."/>
            <person name="Pakala S."/>
            <person name="Losada L.S."/>
            <person name="Zafar N."/>
            <person name="Nierman W."/>
        </authorList>
    </citation>
    <scope>NUCLEOTIDE SEQUENCE [LARGE SCALE GENOMIC DNA]</scope>
    <source>
        <strain evidence="2 3">123E</strain>
    </source>
</reference>
<comment type="caution">
    <text evidence="2">The sequence shown here is derived from an EMBL/GenBank/DDBJ whole genome shotgun (WGS) entry which is preliminary data.</text>
</comment>
<dbReference type="HOGENOM" id="CLU_015101_4_2_1"/>
<dbReference type="Pfam" id="PF00657">
    <property type="entry name" value="Lipase_GDSL"/>
    <property type="match status" value="1"/>
</dbReference>
<dbReference type="AlphaFoldDB" id="A0A074RZ88"/>
<name>A0A074RZ88_9AGAM</name>
<dbReference type="OrthoDB" id="1600564at2759"/>
<sequence length="346" mass="38012">MGLAGKARLEVSLDVPEPCVELSVHSPEVLYIFSYIPNLVMVTIRVFAALGSLLAFSSSASALTWGSTKYFFVFGDSYTTTGYNVSAGINSPTPGWTSSNGPNWVQYLGSNYNVTDTKVYNLAYGGATTDSKLVTPYLPTVQSFVDQVSLFSKYLSPAPAEAPWAGDNSLFGIWIGINDIGNSWWWSNVTQAGFHQTLLDRYFSQVDELYKRGARSFLFLNVPPLERAPLFIEQGATTVKAIMASTDDFNKQLAQRVKQFQKAYKGLGQVTIYDTHKMFNVQLDNAEVLGFVNATGYNTAYQNGTPGSTYQIAGSKPVSSYFWLNSLHPTFGVHDIMARAISTVLS</sequence>
<dbReference type="CDD" id="cd01846">
    <property type="entry name" value="fatty_acyltransferase_like"/>
    <property type="match status" value="1"/>
</dbReference>
<evidence type="ECO:0000313" key="3">
    <source>
        <dbReference type="Proteomes" id="UP000027456"/>
    </source>
</evidence>
<organism evidence="2 3">
    <name type="scientific">Rhizoctonia solani 123E</name>
    <dbReference type="NCBI Taxonomy" id="1423351"/>
    <lineage>
        <taxon>Eukaryota</taxon>
        <taxon>Fungi</taxon>
        <taxon>Dikarya</taxon>
        <taxon>Basidiomycota</taxon>
        <taxon>Agaricomycotina</taxon>
        <taxon>Agaricomycetes</taxon>
        <taxon>Cantharellales</taxon>
        <taxon>Ceratobasidiaceae</taxon>
        <taxon>Rhizoctonia</taxon>
    </lineage>
</organism>
<dbReference type="Gene3D" id="3.40.50.1110">
    <property type="entry name" value="SGNH hydrolase"/>
    <property type="match status" value="1"/>
</dbReference>
<dbReference type="InterPro" id="IPR036514">
    <property type="entry name" value="SGNH_hydro_sf"/>
</dbReference>
<evidence type="ECO:0000256" key="1">
    <source>
        <dbReference type="ARBA" id="ARBA00022801"/>
    </source>
</evidence>
<accession>A0A074RZ88</accession>
<dbReference type="InterPro" id="IPR001087">
    <property type="entry name" value="GDSL"/>
</dbReference>
<protein>
    <submittedName>
        <fullName evidence="2">Putative cellulose-binding GDSL lipase/acylhydrolase-like protein</fullName>
    </submittedName>
</protein>
<dbReference type="PANTHER" id="PTHR45648:SF85">
    <property type="entry name" value="A, PUTATIVE (AFU_ORTHOLOGUE AFUA_2G10760)-RELATED"/>
    <property type="match status" value="1"/>
</dbReference>
<keyword evidence="1 2" id="KW-0378">Hydrolase</keyword>
<dbReference type="GO" id="GO:0016788">
    <property type="term" value="F:hydrolase activity, acting on ester bonds"/>
    <property type="evidence" value="ECO:0007669"/>
    <property type="project" value="InterPro"/>
</dbReference>
<keyword evidence="3" id="KW-1185">Reference proteome</keyword>
<gene>
    <name evidence="2" type="ORF">V565_046390</name>
</gene>
<dbReference type="EMBL" id="AZST01000109">
    <property type="protein sequence ID" value="KEP52376.1"/>
    <property type="molecule type" value="Genomic_DNA"/>
</dbReference>
<dbReference type="SUPFAM" id="SSF52266">
    <property type="entry name" value="SGNH hydrolase"/>
    <property type="match status" value="1"/>
</dbReference>